<sequence length="429" mass="47387">MNYALIGGTQSGCGKTSVTLALLQFLNKRQKSVRCFKTGPDFLDPMWHKAITHKTSYNLDTNMMAIEQIQQILSKHQDVEFGIIEGVMGLFDGKSGVGGKGSAAHLAKVLDVPVWLVVNAKGMSGSIVPLVKGFVREAEDIGFRISGIIANRLGSENHARIIRELLLEHQLPPLIAWMEKNAPLLSERHLGLQMPEEHDVPDFSKAFHVELDLLKSTSDSLALTSEPQINKSKLNYLQGKTIAVARDSACCFIYPSNLDWLQAQAAKIIFFSPIAGDAVPDNTDAIWLPGGYPELHLQALSQSATWASLAKHIEQGTPTLAECGGMMLLAESIIDHQGTSWNMAGILPIACRMQDRLAALGYRQDENSGIKGHEYHHSKREDHQILPKAYSLKRGDEGLLFNNCRASYIHWYFESAPDVAAQLFLRKPP</sequence>
<evidence type="ECO:0000256" key="6">
    <source>
        <dbReference type="ARBA" id="ARBA00022741"/>
    </source>
</evidence>
<comment type="cofactor">
    <cofactor evidence="1">
        <name>Mg(2+)</name>
        <dbReference type="ChEBI" id="CHEBI:18420"/>
    </cofactor>
</comment>
<evidence type="ECO:0000259" key="11">
    <source>
        <dbReference type="Pfam" id="PF07685"/>
    </source>
</evidence>
<dbReference type="CDD" id="cd03130">
    <property type="entry name" value="GATase1_CobB"/>
    <property type="match status" value="1"/>
</dbReference>
<evidence type="ECO:0000313" key="12">
    <source>
        <dbReference type="EMBL" id="TGO03040.1"/>
    </source>
</evidence>
<evidence type="ECO:0000256" key="2">
    <source>
        <dbReference type="ARBA" id="ARBA00004953"/>
    </source>
</evidence>
<keyword evidence="9" id="KW-0315">Glutamine amidotransferase</keyword>
<evidence type="ECO:0000256" key="5">
    <source>
        <dbReference type="ARBA" id="ARBA00022598"/>
    </source>
</evidence>
<dbReference type="InterPro" id="IPR029062">
    <property type="entry name" value="Class_I_gatase-like"/>
</dbReference>
<dbReference type="PROSITE" id="PS51274">
    <property type="entry name" value="GATASE_COBBQ"/>
    <property type="match status" value="1"/>
</dbReference>
<keyword evidence="5" id="KW-0436">Ligase</keyword>
<evidence type="ECO:0000313" key="13">
    <source>
        <dbReference type="Proteomes" id="UP000030428"/>
    </source>
</evidence>
<organism evidence="12 13">
    <name type="scientific">Candidatus Thiomargarita nelsonii</name>
    <dbReference type="NCBI Taxonomy" id="1003181"/>
    <lineage>
        <taxon>Bacteria</taxon>
        <taxon>Pseudomonadati</taxon>
        <taxon>Pseudomonadota</taxon>
        <taxon>Gammaproteobacteria</taxon>
        <taxon>Thiotrichales</taxon>
        <taxon>Thiotrichaceae</taxon>
        <taxon>Thiomargarita</taxon>
    </lineage>
</organism>
<dbReference type="Gene3D" id="3.40.50.880">
    <property type="match status" value="1"/>
</dbReference>
<comment type="pathway">
    <text evidence="2">Cofactor biosynthesis; adenosylcobalamin biosynthesis.</text>
</comment>
<dbReference type="GO" id="GO:0042242">
    <property type="term" value="F:cobyrinic acid a,c-diamide synthase activity"/>
    <property type="evidence" value="ECO:0007669"/>
    <property type="project" value="InterPro"/>
</dbReference>
<feature type="domain" description="CobQ/CobB/MinD/ParA nucleotide binding" evidence="10">
    <location>
        <begin position="6"/>
        <end position="169"/>
    </location>
</feature>
<evidence type="ECO:0000256" key="3">
    <source>
        <dbReference type="ARBA" id="ARBA00006205"/>
    </source>
</evidence>
<keyword evidence="6" id="KW-0547">Nucleotide-binding</keyword>
<protein>
    <submittedName>
        <fullName evidence="12">Cobalamin biosynthesis protein CobB</fullName>
    </submittedName>
</protein>
<dbReference type="Pfam" id="PF01656">
    <property type="entry name" value="CbiA"/>
    <property type="match status" value="1"/>
</dbReference>
<reference evidence="12 13" key="1">
    <citation type="journal article" date="2016" name="Front. Microbiol.">
        <title>Single-Cell (Meta-)Genomics of a Dimorphic Candidatus Thiomargarita nelsonii Reveals Genomic Plasticity.</title>
        <authorList>
            <person name="Flood B.E."/>
            <person name="Fliss P."/>
            <person name="Jones D.S."/>
            <person name="Dick G.J."/>
            <person name="Jain S."/>
            <person name="Kaster A.K."/>
            <person name="Winkel M."/>
            <person name="Mussmann M."/>
            <person name="Bailey J."/>
        </authorList>
    </citation>
    <scope>NUCLEOTIDE SEQUENCE [LARGE SCALE GENOMIC DNA]</scope>
    <source>
        <strain evidence="12">Hydrate Ridge</strain>
    </source>
</reference>
<keyword evidence="4" id="KW-0169">Cobalamin biosynthesis</keyword>
<evidence type="ECO:0000256" key="4">
    <source>
        <dbReference type="ARBA" id="ARBA00022573"/>
    </source>
</evidence>
<dbReference type="InterPro" id="IPR027417">
    <property type="entry name" value="P-loop_NTPase"/>
</dbReference>
<dbReference type="SUPFAM" id="SSF52317">
    <property type="entry name" value="Class I glutamine amidotransferase-like"/>
    <property type="match status" value="1"/>
</dbReference>
<feature type="domain" description="CobB/CobQ-like glutamine amidotransferase" evidence="11">
    <location>
        <begin position="241"/>
        <end position="416"/>
    </location>
</feature>
<dbReference type="NCBIfam" id="TIGR00379">
    <property type="entry name" value="cobB"/>
    <property type="match status" value="1"/>
</dbReference>
<evidence type="ECO:0000256" key="9">
    <source>
        <dbReference type="ARBA" id="ARBA00022962"/>
    </source>
</evidence>
<dbReference type="PANTHER" id="PTHR43873">
    <property type="entry name" value="COBYRINATE A,C-DIAMIDE SYNTHASE"/>
    <property type="match status" value="1"/>
</dbReference>
<dbReference type="GO" id="GO:0009236">
    <property type="term" value="P:cobalamin biosynthetic process"/>
    <property type="evidence" value="ECO:0007669"/>
    <property type="project" value="UniProtKB-KW"/>
</dbReference>
<accession>A0A4E0QTK8</accession>
<dbReference type="InterPro" id="IPR011698">
    <property type="entry name" value="GATase_3"/>
</dbReference>
<gene>
    <name evidence="12" type="ORF">PN36_13680</name>
</gene>
<dbReference type="InterPro" id="IPR002586">
    <property type="entry name" value="CobQ/CobB/MinD/ParA_Nub-bd_dom"/>
</dbReference>
<dbReference type="EMBL" id="JSZA02000046">
    <property type="protein sequence ID" value="TGO03040.1"/>
    <property type="molecule type" value="Genomic_DNA"/>
</dbReference>
<proteinExistence type="inferred from homology"/>
<dbReference type="Pfam" id="PF07685">
    <property type="entry name" value="GATase_3"/>
    <property type="match status" value="1"/>
</dbReference>
<keyword evidence="8" id="KW-0460">Magnesium</keyword>
<dbReference type="NCBIfam" id="NF002204">
    <property type="entry name" value="PRK01077.1"/>
    <property type="match status" value="1"/>
</dbReference>
<dbReference type="AlphaFoldDB" id="A0A4E0QTK8"/>
<comment type="similarity">
    <text evidence="3">Belongs to the CobB/CobQ family. CobQ subfamily.</text>
</comment>
<dbReference type="SUPFAM" id="SSF52540">
    <property type="entry name" value="P-loop containing nucleoside triphosphate hydrolases"/>
    <property type="match status" value="1"/>
</dbReference>
<evidence type="ECO:0000256" key="7">
    <source>
        <dbReference type="ARBA" id="ARBA00022840"/>
    </source>
</evidence>
<dbReference type="InterPro" id="IPR004484">
    <property type="entry name" value="CbiA/CobB_synth"/>
</dbReference>
<evidence type="ECO:0000256" key="8">
    <source>
        <dbReference type="ARBA" id="ARBA00022842"/>
    </source>
</evidence>
<comment type="caution">
    <text evidence="12">The sequence shown here is derived from an EMBL/GenBank/DDBJ whole genome shotgun (WGS) entry which is preliminary data.</text>
</comment>
<dbReference type="PANTHER" id="PTHR43873:SF1">
    <property type="entry name" value="COBYRINATE A,C-DIAMIDE SYNTHASE"/>
    <property type="match status" value="1"/>
</dbReference>
<dbReference type="Proteomes" id="UP000030428">
    <property type="component" value="Unassembled WGS sequence"/>
</dbReference>
<dbReference type="GO" id="GO:0005524">
    <property type="term" value="F:ATP binding"/>
    <property type="evidence" value="ECO:0007669"/>
    <property type="project" value="UniProtKB-KW"/>
</dbReference>
<dbReference type="Gene3D" id="3.40.50.300">
    <property type="entry name" value="P-loop containing nucleotide triphosphate hydrolases"/>
    <property type="match status" value="1"/>
</dbReference>
<evidence type="ECO:0000259" key="10">
    <source>
        <dbReference type="Pfam" id="PF01656"/>
    </source>
</evidence>
<evidence type="ECO:0000256" key="1">
    <source>
        <dbReference type="ARBA" id="ARBA00001946"/>
    </source>
</evidence>
<keyword evidence="13" id="KW-1185">Reference proteome</keyword>
<name>A0A4E0QTK8_9GAMM</name>
<keyword evidence="7" id="KW-0067">ATP-binding</keyword>